<dbReference type="KEGG" id="moj:D7D94_12705"/>
<name>A0A6I6DTW5_9MICO</name>
<gene>
    <name evidence="1" type="ORF">D7D94_12705</name>
</gene>
<dbReference type="SUPFAM" id="SSF53756">
    <property type="entry name" value="UDP-Glycosyltransferase/glycogen phosphorylase"/>
    <property type="match status" value="1"/>
</dbReference>
<protein>
    <submittedName>
        <fullName evidence="1">Glycosyltransferase</fullName>
    </submittedName>
</protein>
<keyword evidence="2" id="KW-1185">Reference proteome</keyword>
<keyword evidence="1" id="KW-0808">Transferase</keyword>
<accession>A0A6I6DTW5</accession>
<organism evidence="1 2">
    <name type="scientific">Microbacterium oryzae</name>
    <dbReference type="NCBI Taxonomy" id="743009"/>
    <lineage>
        <taxon>Bacteria</taxon>
        <taxon>Bacillati</taxon>
        <taxon>Actinomycetota</taxon>
        <taxon>Actinomycetes</taxon>
        <taxon>Micrococcales</taxon>
        <taxon>Microbacteriaceae</taxon>
        <taxon>Microbacterium</taxon>
    </lineage>
</organism>
<sequence>MSSLRSVAYIAPSFGFPHVTTQIHTKQHLRVAVVHANFREPAYARDVVPFRTLLPAGRQYALTWAVEDSWGGMTSAMLHRSRAFVRLGRRPVSVLTFDPDPDYPARETRLRADGRLVEGMSLLNLWDWLREHPLPGGSLALDKHPFTPLAELPEAAGETFAERRRGDAVLSRVRRSSSGEVLQTDHFRVDGSLLLSERRDVAERGALGGKSVVLCDHDGRPVRSWGRIAHLYRAWLDALTRRHPSFLVVDSKTVARWVLEYRRVHAVTVHVVHASHLAGLERPHGTLRESRRAVFENLSAFDAVAVLTPRQRDDIVALLGPQDNLEVVPNSRDLPAAPRLTGRAPGAGVMLASLTARKRVQHAVEAITGLRARGVDVALDIWGEGEEREQLAALADDGVRLRGHAPDAAARLEEASFLLSTSTSEGFPLVLVEALAAGCIPIAYDVPYGPADIIDDGVNGFLVPAGDVSALADAVARLVAMPEDERGRMRAAAVKSARRFTDASVTREWGRVMRRARRRKLRHPDR</sequence>
<dbReference type="Pfam" id="PF13692">
    <property type="entry name" value="Glyco_trans_1_4"/>
    <property type="match status" value="1"/>
</dbReference>
<dbReference type="EMBL" id="CP032550">
    <property type="protein sequence ID" value="QGU28435.1"/>
    <property type="molecule type" value="Genomic_DNA"/>
</dbReference>
<dbReference type="GO" id="GO:0016740">
    <property type="term" value="F:transferase activity"/>
    <property type="evidence" value="ECO:0007669"/>
    <property type="project" value="UniProtKB-KW"/>
</dbReference>
<dbReference type="Proteomes" id="UP000422989">
    <property type="component" value="Chromosome"/>
</dbReference>
<proteinExistence type="predicted"/>
<dbReference type="PANTHER" id="PTHR12526">
    <property type="entry name" value="GLYCOSYLTRANSFERASE"/>
    <property type="match status" value="1"/>
</dbReference>
<dbReference type="OrthoDB" id="506201at2"/>
<dbReference type="Gene3D" id="3.40.50.2000">
    <property type="entry name" value="Glycogen Phosphorylase B"/>
    <property type="match status" value="3"/>
</dbReference>
<evidence type="ECO:0000313" key="2">
    <source>
        <dbReference type="Proteomes" id="UP000422989"/>
    </source>
</evidence>
<evidence type="ECO:0000313" key="1">
    <source>
        <dbReference type="EMBL" id="QGU28435.1"/>
    </source>
</evidence>
<reference evidence="1 2" key="1">
    <citation type="submission" date="2018-09" db="EMBL/GenBank/DDBJ databases">
        <title>Whole genome sequencing of Microbacterium oryzae strain MB-10T.</title>
        <authorList>
            <person name="Das S.K."/>
        </authorList>
    </citation>
    <scope>NUCLEOTIDE SEQUENCE [LARGE SCALE GENOMIC DNA]</scope>
    <source>
        <strain evidence="1 2">MB-10</strain>
    </source>
</reference>
<dbReference type="AlphaFoldDB" id="A0A6I6DTW5"/>